<organism evidence="1 2">
    <name type="scientific">Anabarilius grahami</name>
    <name type="common">Kanglang fish</name>
    <name type="synonym">Barilius grahami</name>
    <dbReference type="NCBI Taxonomy" id="495550"/>
    <lineage>
        <taxon>Eukaryota</taxon>
        <taxon>Metazoa</taxon>
        <taxon>Chordata</taxon>
        <taxon>Craniata</taxon>
        <taxon>Vertebrata</taxon>
        <taxon>Euteleostomi</taxon>
        <taxon>Actinopterygii</taxon>
        <taxon>Neopterygii</taxon>
        <taxon>Teleostei</taxon>
        <taxon>Ostariophysi</taxon>
        <taxon>Cypriniformes</taxon>
        <taxon>Xenocyprididae</taxon>
        <taxon>Xenocypridinae</taxon>
        <taxon>Xenocypridinae incertae sedis</taxon>
        <taxon>Anabarilius</taxon>
    </lineage>
</organism>
<name>A0A3N0Y208_ANAGA</name>
<gene>
    <name evidence="1" type="ORF">DPX16_11038</name>
</gene>
<comment type="caution">
    <text evidence="1">The sequence shown here is derived from an EMBL/GenBank/DDBJ whole genome shotgun (WGS) entry which is preliminary data.</text>
</comment>
<proteinExistence type="predicted"/>
<keyword evidence="2" id="KW-1185">Reference proteome</keyword>
<dbReference type="Proteomes" id="UP000281406">
    <property type="component" value="Unassembled WGS sequence"/>
</dbReference>
<sequence>MRVSGVIESADLGAHGHCMSRWRFASTPSVLCEWTDRSLFLGPSKGRYQYICTPFGLKDALGGSFLLCRRPCAKQPRLVSADPLQRESGLKQTALAP</sequence>
<dbReference type="EMBL" id="RJVU01053643">
    <property type="protein sequence ID" value="ROL27908.1"/>
    <property type="molecule type" value="Genomic_DNA"/>
</dbReference>
<accession>A0A3N0Y208</accession>
<reference evidence="1 2" key="1">
    <citation type="submission" date="2018-10" db="EMBL/GenBank/DDBJ databases">
        <title>Genome assembly for a Yunnan-Guizhou Plateau 3E fish, Anabarilius grahami (Regan), and its evolutionary and genetic applications.</title>
        <authorList>
            <person name="Jiang W."/>
        </authorList>
    </citation>
    <scope>NUCLEOTIDE SEQUENCE [LARGE SCALE GENOMIC DNA]</scope>
    <source>
        <strain evidence="1">AG-KIZ</strain>
        <tissue evidence="1">Muscle</tissue>
    </source>
</reference>
<evidence type="ECO:0000313" key="1">
    <source>
        <dbReference type="EMBL" id="ROL27908.1"/>
    </source>
</evidence>
<evidence type="ECO:0000313" key="2">
    <source>
        <dbReference type="Proteomes" id="UP000281406"/>
    </source>
</evidence>
<protein>
    <submittedName>
        <fullName evidence="1">Uncharacterized protein</fullName>
    </submittedName>
</protein>
<dbReference type="AlphaFoldDB" id="A0A3N0Y208"/>